<reference evidence="3 4" key="1">
    <citation type="submission" date="2015-09" db="EMBL/GenBank/DDBJ databases">
        <authorList>
            <consortium name="Swine Surveillance"/>
        </authorList>
    </citation>
    <scope>NUCLEOTIDE SEQUENCE [LARGE SCALE GENOMIC DNA]</scope>
    <source>
        <strain evidence="3 4">CECT 5294</strain>
    </source>
</reference>
<evidence type="ECO:0000259" key="2">
    <source>
        <dbReference type="Pfam" id="PF00248"/>
    </source>
</evidence>
<dbReference type="Pfam" id="PF00248">
    <property type="entry name" value="Aldo_ket_red"/>
    <property type="match status" value="1"/>
</dbReference>
<keyword evidence="1 3" id="KW-0560">Oxidoreductase</keyword>
<evidence type="ECO:0000313" key="3">
    <source>
        <dbReference type="EMBL" id="CUH61124.1"/>
    </source>
</evidence>
<dbReference type="SUPFAM" id="SSF51430">
    <property type="entry name" value="NAD(P)-linked oxidoreductase"/>
    <property type="match status" value="1"/>
</dbReference>
<dbReference type="InterPro" id="IPR050523">
    <property type="entry name" value="AKR_Detox_Biosynth"/>
</dbReference>
<dbReference type="InterPro" id="IPR023210">
    <property type="entry name" value="NADP_OxRdtase_dom"/>
</dbReference>
<evidence type="ECO:0000313" key="4">
    <source>
        <dbReference type="Proteomes" id="UP000051298"/>
    </source>
</evidence>
<proteinExistence type="predicted"/>
<dbReference type="GO" id="GO:0016491">
    <property type="term" value="F:oxidoreductase activity"/>
    <property type="evidence" value="ECO:0007669"/>
    <property type="project" value="UniProtKB-KW"/>
</dbReference>
<sequence length="353" mass="38317">MVAKKDIRMRKIPLGQSDTLLPEITLGSMTWGSQTSESDAYLQLDYATDRGIDWVDAAEMYPVNPILAETVGDTEAIIGRWRAKTGGRDMKIATKVSGAGMKAVRDGAPISAATIEAAVDASLRRLQVECIDLYQFHWPNRGSYHFRQNWTYAPPVNKTEILRDMEACLQAVDQLVAAGKIAHFGLSNETAWGLSQWLRLADAGAGPRVAAIQNEYSLMARLFDTDLAEACALEQVTLLAFSPLATGLLTGKYQGDAIPAASRKTLNPTLGGRHQPRAYEAVNAYLAVAAKHGLDPVHMTVAWLQTRPFPVTALLGATTQDQLEHGLDAIGLELTADVVADLDAAHRAHPMPF</sequence>
<dbReference type="Gene3D" id="3.20.20.100">
    <property type="entry name" value="NADP-dependent oxidoreductase domain"/>
    <property type="match status" value="1"/>
</dbReference>
<protein>
    <submittedName>
        <fullName evidence="3">General stress protein 69</fullName>
        <ecNumber evidence="3">1.1.1.-</ecNumber>
    </submittedName>
</protein>
<feature type="domain" description="NADP-dependent oxidoreductase" evidence="2">
    <location>
        <begin position="23"/>
        <end position="345"/>
    </location>
</feature>
<dbReference type="AlphaFoldDB" id="A0A0P1F0Z0"/>
<gene>
    <name evidence="3" type="primary">yhdN_3</name>
    <name evidence="3" type="ORF">THS5294_02425</name>
</gene>
<organism evidence="3 4">
    <name type="scientific">Thalassobacter stenotrophicus</name>
    <dbReference type="NCBI Taxonomy" id="266809"/>
    <lineage>
        <taxon>Bacteria</taxon>
        <taxon>Pseudomonadati</taxon>
        <taxon>Pseudomonadota</taxon>
        <taxon>Alphaproteobacteria</taxon>
        <taxon>Rhodobacterales</taxon>
        <taxon>Roseobacteraceae</taxon>
        <taxon>Thalassobacter</taxon>
    </lineage>
</organism>
<dbReference type="PANTHER" id="PTHR43364:SF4">
    <property type="entry name" value="NAD(P)-LINKED OXIDOREDUCTASE SUPERFAMILY PROTEIN"/>
    <property type="match status" value="1"/>
</dbReference>
<dbReference type="EMBL" id="CYRX01000031">
    <property type="protein sequence ID" value="CUH61124.1"/>
    <property type="molecule type" value="Genomic_DNA"/>
</dbReference>
<dbReference type="PANTHER" id="PTHR43364">
    <property type="entry name" value="NADH-SPECIFIC METHYLGLYOXAL REDUCTASE-RELATED"/>
    <property type="match status" value="1"/>
</dbReference>
<accession>A0A0P1F0Z0</accession>
<name>A0A0P1F0Z0_9RHOB</name>
<dbReference type="InterPro" id="IPR036812">
    <property type="entry name" value="NAD(P)_OxRdtase_dom_sf"/>
</dbReference>
<dbReference type="eggNOG" id="COG0667">
    <property type="taxonomic scope" value="Bacteria"/>
</dbReference>
<evidence type="ECO:0000256" key="1">
    <source>
        <dbReference type="ARBA" id="ARBA00023002"/>
    </source>
</evidence>
<dbReference type="STRING" id="266809.PM03_11300"/>
<dbReference type="EC" id="1.1.1.-" evidence="3"/>
<dbReference type="Proteomes" id="UP000051298">
    <property type="component" value="Unassembled WGS sequence"/>
</dbReference>